<dbReference type="SMART" id="SM00478">
    <property type="entry name" value="ENDO3c"/>
    <property type="match status" value="1"/>
</dbReference>
<dbReference type="Pfam" id="PF00730">
    <property type="entry name" value="HhH-GPD"/>
    <property type="match status" value="1"/>
</dbReference>
<dbReference type="AlphaFoldDB" id="Q5DGR9"/>
<keyword evidence="13" id="KW-0539">Nucleus</keyword>
<dbReference type="InterPro" id="IPR004036">
    <property type="entry name" value="Endonuclease-III-like_CS2"/>
</dbReference>
<dbReference type="STRING" id="6182.Q5DGR9"/>
<dbReference type="FunFam" id="1.10.340.30:FF:000005">
    <property type="entry name" value="Endonuclease III-like protein 1"/>
    <property type="match status" value="1"/>
</dbReference>
<evidence type="ECO:0000256" key="3">
    <source>
        <dbReference type="ARBA" id="ARBA00022723"/>
    </source>
</evidence>
<comment type="similarity">
    <text evidence="1 13">Belongs to the Nth/MutY family.</text>
</comment>
<dbReference type="InterPro" id="IPR030841">
    <property type="entry name" value="NTH1"/>
</dbReference>
<keyword evidence="5 13" id="KW-0378">Hydrolase</keyword>
<protein>
    <recommendedName>
        <fullName evidence="13">Endonuclease III homolog</fullName>
        <ecNumber evidence="13">3.2.2.-</ecNumber>
        <ecNumber evidence="13">4.2.99.18</ecNumber>
    </recommendedName>
    <alternativeName>
        <fullName evidence="13">Bifunctional DNA N-glycosylase/DNA-(apurinic or apyrimidinic site) lyase</fullName>
        <shortName evidence="13">DNA glycosylase/AP lyase</shortName>
    </alternativeName>
</protein>
<evidence type="ECO:0000256" key="6">
    <source>
        <dbReference type="ARBA" id="ARBA00022946"/>
    </source>
</evidence>
<organism evidence="15">
    <name type="scientific">Schistosoma japonicum</name>
    <name type="common">Blood fluke</name>
    <dbReference type="NCBI Taxonomy" id="6182"/>
    <lineage>
        <taxon>Eukaryota</taxon>
        <taxon>Metazoa</taxon>
        <taxon>Spiralia</taxon>
        <taxon>Lophotrochozoa</taxon>
        <taxon>Platyhelminthes</taxon>
        <taxon>Trematoda</taxon>
        <taxon>Digenea</taxon>
        <taxon>Strigeidida</taxon>
        <taxon>Schistosomatoidea</taxon>
        <taxon>Schistosomatidae</taxon>
        <taxon>Schistosoma</taxon>
    </lineage>
</organism>
<comment type="function">
    <text evidence="13">Bifunctional DNA N-glycosylase with associated apurinic/apyrimidinic (AP) lyase function that catalyzes the first step in base excision repair (BER), the primary repair pathway for the repair of oxidative DNA damage. The DNA N-glycosylase activity releases the damaged DNA base from DNA by cleaving the N-glycosidic bond, leaving an AP site. The AP lyase activity cleaves the phosphodiester bond 3' to the AP site by a beta-elimination. Primarily recognizes and repairs oxidative base damage of pyrimidines.</text>
</comment>
<dbReference type="GO" id="GO:0005634">
    <property type="term" value="C:nucleus"/>
    <property type="evidence" value="ECO:0007669"/>
    <property type="project" value="UniProtKB-SubCell"/>
</dbReference>
<evidence type="ECO:0000256" key="7">
    <source>
        <dbReference type="ARBA" id="ARBA00023004"/>
    </source>
</evidence>
<accession>Q5DGR9</accession>
<comment type="caution">
    <text evidence="13">Lacks conserved residue(s) required for the propagation of feature annotation.</text>
</comment>
<dbReference type="GO" id="GO:0005739">
    <property type="term" value="C:mitochondrion"/>
    <property type="evidence" value="ECO:0007669"/>
    <property type="project" value="UniProtKB-SubCell"/>
</dbReference>
<name>Q5DGR9_SCHJA</name>
<keyword evidence="16" id="KW-0540">Nuclease</keyword>
<keyword evidence="8" id="KW-0411">Iron-sulfur</keyword>
<dbReference type="FunFam" id="1.10.1670.10:FF:000003">
    <property type="entry name" value="Endonuclease III homolog"/>
    <property type="match status" value="1"/>
</dbReference>
<dbReference type="GO" id="GO:0006285">
    <property type="term" value="P:base-excision repair, AP site formation"/>
    <property type="evidence" value="ECO:0007669"/>
    <property type="project" value="UniProtKB-UniRule"/>
</dbReference>
<dbReference type="Gene3D" id="1.10.1670.10">
    <property type="entry name" value="Helix-hairpin-Helix base-excision DNA repair enzymes (C-terminal)"/>
    <property type="match status" value="1"/>
</dbReference>
<reference evidence="15" key="1">
    <citation type="submission" date="2004-11" db="EMBL/GenBank/DDBJ databases">
        <title>The full-length cDNA sequences of Schistosoma japonicum genes.</title>
        <authorList>
            <person name="Han Z."/>
        </authorList>
    </citation>
    <scope>NUCLEOTIDE SEQUENCE</scope>
</reference>
<dbReference type="EMBL" id="SKCS01000449">
    <property type="protein sequence ID" value="TNN06820.1"/>
    <property type="molecule type" value="Genomic_DNA"/>
</dbReference>
<dbReference type="EC" id="4.2.99.18" evidence="13"/>
<keyword evidence="16" id="KW-0255">Endonuclease</keyword>
<dbReference type="InterPro" id="IPR011257">
    <property type="entry name" value="DNA_glycosylase"/>
</dbReference>
<dbReference type="EMBL" id="SKCS01000449">
    <property type="protein sequence ID" value="TNN06819.1"/>
    <property type="molecule type" value="Genomic_DNA"/>
</dbReference>
<keyword evidence="10 13" id="KW-0456">Lyase</keyword>
<keyword evidence="7" id="KW-0408">Iron</keyword>
<dbReference type="PANTHER" id="PTHR43286">
    <property type="entry name" value="ENDONUCLEASE III-LIKE PROTEIN 1"/>
    <property type="match status" value="1"/>
</dbReference>
<proteinExistence type="evidence at transcript level"/>
<dbReference type="EC" id="3.2.2.-" evidence="13"/>
<keyword evidence="2" id="KW-0004">4Fe-4S</keyword>
<dbReference type="Gene3D" id="1.10.340.30">
    <property type="entry name" value="Hypothetical protein, domain 2"/>
    <property type="match status" value="1"/>
</dbReference>
<dbReference type="OrthoDB" id="2099276at2759"/>
<evidence type="ECO:0000256" key="10">
    <source>
        <dbReference type="ARBA" id="ARBA00023239"/>
    </source>
</evidence>
<dbReference type="CDD" id="cd00056">
    <property type="entry name" value="ENDO3c"/>
    <property type="match status" value="1"/>
</dbReference>
<dbReference type="GO" id="GO:0051539">
    <property type="term" value="F:4 iron, 4 sulfur cluster binding"/>
    <property type="evidence" value="ECO:0007669"/>
    <property type="project" value="UniProtKB-KW"/>
</dbReference>
<dbReference type="SUPFAM" id="SSF48150">
    <property type="entry name" value="DNA-glycosylase"/>
    <property type="match status" value="1"/>
</dbReference>
<reference evidence="15" key="2">
    <citation type="journal article" date="2006" name="PLoS Pathog.">
        <title>New perspectives on host-parasite interplay by comparative transcriptomic and proteomic analyses of Schistosoma japonicum.</title>
        <authorList>
            <person name="Liu F."/>
            <person name="Lu J."/>
            <person name="Hu W."/>
            <person name="Wang S.Y."/>
            <person name="Cui S.J."/>
            <person name="Chi M."/>
            <person name="Yan Q."/>
            <person name="Wang X.R."/>
            <person name="Song H.D."/>
            <person name="Xu X.N."/>
            <person name="Wang J.J."/>
            <person name="Zhang X.L."/>
            <person name="Zhang X."/>
            <person name="Wang Z.Q."/>
            <person name="Xue C.L."/>
            <person name="Brindley P.J."/>
            <person name="McManus D.P."/>
            <person name="Yang P.Y."/>
            <person name="Feng Z."/>
            <person name="Chen Z."/>
            <person name="Han Z.G."/>
        </authorList>
    </citation>
    <scope>NUCLEOTIDE SEQUENCE</scope>
</reference>
<dbReference type="InterPro" id="IPR003265">
    <property type="entry name" value="HhH-GPD_domain"/>
</dbReference>
<dbReference type="GO" id="GO:0003677">
    <property type="term" value="F:DNA binding"/>
    <property type="evidence" value="ECO:0007669"/>
    <property type="project" value="UniProtKB-UniRule"/>
</dbReference>
<dbReference type="GO" id="GO:0006289">
    <property type="term" value="P:nucleotide-excision repair"/>
    <property type="evidence" value="ECO:0007669"/>
    <property type="project" value="TreeGrafter"/>
</dbReference>
<comment type="subcellular location">
    <subcellularLocation>
        <location evidence="13">Nucleus</location>
    </subcellularLocation>
    <subcellularLocation>
        <location evidence="13">Mitochondrion</location>
    </subcellularLocation>
</comment>
<evidence type="ECO:0000256" key="5">
    <source>
        <dbReference type="ARBA" id="ARBA00022801"/>
    </source>
</evidence>
<dbReference type="PROSITE" id="PS01155">
    <property type="entry name" value="ENDONUCLEASE_III_2"/>
    <property type="match status" value="1"/>
</dbReference>
<dbReference type="InterPro" id="IPR023170">
    <property type="entry name" value="HhH_base_excis_C"/>
</dbReference>
<evidence type="ECO:0000256" key="8">
    <source>
        <dbReference type="ARBA" id="ARBA00023014"/>
    </source>
</evidence>
<evidence type="ECO:0000256" key="9">
    <source>
        <dbReference type="ARBA" id="ARBA00023204"/>
    </source>
</evidence>
<keyword evidence="4 13" id="KW-0227">DNA damage</keyword>
<keyword evidence="17" id="KW-1185">Reference proteome</keyword>
<dbReference type="HAMAP" id="MF_03183">
    <property type="entry name" value="Endonuclease_III_Nth"/>
    <property type="match status" value="1"/>
</dbReference>
<keyword evidence="9 13" id="KW-0234">DNA repair</keyword>
<evidence type="ECO:0000313" key="17">
    <source>
        <dbReference type="Proteomes" id="UP000311919"/>
    </source>
</evidence>
<comment type="catalytic activity">
    <reaction evidence="12 13">
        <text>2'-deoxyribonucleotide-(2'-deoxyribose 5'-phosphate)-2'-deoxyribonucleotide-DNA = a 3'-end 2'-deoxyribonucleotide-(2,3-dehydro-2,3-deoxyribose 5'-phosphate)-DNA + a 5'-end 5'-phospho-2'-deoxyribonucleoside-DNA + H(+)</text>
        <dbReference type="Rhea" id="RHEA:66592"/>
        <dbReference type="Rhea" id="RHEA-COMP:13180"/>
        <dbReference type="Rhea" id="RHEA-COMP:16897"/>
        <dbReference type="Rhea" id="RHEA-COMP:17067"/>
        <dbReference type="ChEBI" id="CHEBI:15378"/>
        <dbReference type="ChEBI" id="CHEBI:136412"/>
        <dbReference type="ChEBI" id="CHEBI:157695"/>
        <dbReference type="ChEBI" id="CHEBI:167181"/>
        <dbReference type="EC" id="4.2.99.18"/>
    </reaction>
</comment>
<keyword evidence="11 13" id="KW-0326">Glycosidase</keyword>
<keyword evidence="6" id="KW-0809">Transit peptide</keyword>
<dbReference type="PANTHER" id="PTHR43286:SF1">
    <property type="entry name" value="ENDONUCLEASE III-LIKE PROTEIN 1"/>
    <property type="match status" value="1"/>
</dbReference>
<evidence type="ECO:0000256" key="1">
    <source>
        <dbReference type="ARBA" id="ARBA00008343"/>
    </source>
</evidence>
<evidence type="ECO:0000313" key="16">
    <source>
        <dbReference type="EMBL" id="TNN06819.1"/>
    </source>
</evidence>
<dbReference type="Proteomes" id="UP000311919">
    <property type="component" value="Unassembled WGS sequence"/>
</dbReference>
<gene>
    <name evidence="13" type="primary">NTH1</name>
    <name evidence="16" type="ORF">EWB00_008153</name>
</gene>
<evidence type="ECO:0000313" key="15">
    <source>
        <dbReference type="EMBL" id="AAW24987.1"/>
    </source>
</evidence>
<keyword evidence="13" id="KW-0496">Mitochondrion</keyword>
<dbReference type="GO" id="GO:0046872">
    <property type="term" value="F:metal ion binding"/>
    <property type="evidence" value="ECO:0007669"/>
    <property type="project" value="UniProtKB-KW"/>
</dbReference>
<dbReference type="EMBL" id="AY813255">
    <property type="protein sequence ID" value="AAW24987.1"/>
    <property type="molecule type" value="mRNA"/>
</dbReference>
<reference evidence="16 17" key="3">
    <citation type="submission" date="2019-03" db="EMBL/GenBank/DDBJ databases">
        <title>An improved genome assembly of the fluke Schistosoma japonicum.</title>
        <authorList>
            <person name="Hu W."/>
            <person name="Luo F."/>
            <person name="Yin M."/>
            <person name="Mo X."/>
            <person name="Sun C."/>
            <person name="Wu Q."/>
            <person name="Zhu B."/>
            <person name="Xiang M."/>
            <person name="Wang J."/>
            <person name="Wang Y."/>
            <person name="Zhang T."/>
            <person name="Xu B."/>
            <person name="Zheng H."/>
            <person name="Feng Z."/>
        </authorList>
    </citation>
    <scope>NUCLEOTIDE SEQUENCE [LARGE SCALE GENOMIC DNA]</scope>
    <source>
        <strain evidence="16">HuSjv2</strain>
        <tissue evidence="16">Worms</tissue>
    </source>
</reference>
<dbReference type="InterPro" id="IPR000445">
    <property type="entry name" value="HhH_motif"/>
</dbReference>
<evidence type="ECO:0000256" key="4">
    <source>
        <dbReference type="ARBA" id="ARBA00022763"/>
    </source>
</evidence>
<sequence>MTKRVRLRKRISVNDIEDEVSGQVTKCKWTPLQWRTQLNNIRKMRESRDAPVDLMGCEKLADETEHPKTFRLQVLISLMLSSQTKDQVTAAAMERLKSKGCTLAMLTDMKTEDLEELIYPVGFYKTKALNIKKTCEIIKQKYDSDIPKTVKELCTLPGVGPKMAYLAMKCAWKKVTGIGVDTHVHRITNRLKWSKRPTKTPEETRMALEEWLPREYWDEINLLLVGFGQQICRPVNPNCMGCLNRSICPSASKLTLKNYKKKQLSEDDH</sequence>
<evidence type="ECO:0000256" key="13">
    <source>
        <dbReference type="HAMAP-Rule" id="MF_03183"/>
    </source>
</evidence>
<dbReference type="GO" id="GO:0000703">
    <property type="term" value="F:oxidized pyrimidine nucleobase lesion DNA N-glycosylase activity"/>
    <property type="evidence" value="ECO:0007669"/>
    <property type="project" value="UniProtKB-UniRule"/>
</dbReference>
<evidence type="ECO:0000256" key="2">
    <source>
        <dbReference type="ARBA" id="ARBA00022485"/>
    </source>
</evidence>
<keyword evidence="3" id="KW-0479">Metal-binding</keyword>
<dbReference type="Pfam" id="PF00633">
    <property type="entry name" value="HHH"/>
    <property type="match status" value="1"/>
</dbReference>
<evidence type="ECO:0000256" key="12">
    <source>
        <dbReference type="ARBA" id="ARBA00044632"/>
    </source>
</evidence>
<dbReference type="GO" id="GO:0140078">
    <property type="term" value="F:class I DNA-(apurinic or apyrimidinic site) endonuclease activity"/>
    <property type="evidence" value="ECO:0007669"/>
    <property type="project" value="UniProtKB-EC"/>
</dbReference>
<feature type="domain" description="HhH-GPD" evidence="14">
    <location>
        <begin position="80"/>
        <end position="230"/>
    </location>
</feature>
<evidence type="ECO:0000256" key="11">
    <source>
        <dbReference type="ARBA" id="ARBA00023295"/>
    </source>
</evidence>
<evidence type="ECO:0000259" key="14">
    <source>
        <dbReference type="SMART" id="SM00478"/>
    </source>
</evidence>